<evidence type="ECO:0000256" key="1">
    <source>
        <dbReference type="SAM" id="MobiDB-lite"/>
    </source>
</evidence>
<organism evidence="2 3">
    <name type="scientific">Chitinophaga agrisoli</name>
    <dbReference type="NCBI Taxonomy" id="2607653"/>
    <lineage>
        <taxon>Bacteria</taxon>
        <taxon>Pseudomonadati</taxon>
        <taxon>Bacteroidota</taxon>
        <taxon>Chitinophagia</taxon>
        <taxon>Chitinophagales</taxon>
        <taxon>Chitinophagaceae</taxon>
        <taxon>Chitinophaga</taxon>
    </lineage>
</organism>
<proteinExistence type="predicted"/>
<gene>
    <name evidence="2" type="ORF">F0L74_11655</name>
</gene>
<protein>
    <submittedName>
        <fullName evidence="2">Uncharacterized protein</fullName>
    </submittedName>
</protein>
<name>A0A5B2VTQ4_9BACT</name>
<evidence type="ECO:0000313" key="3">
    <source>
        <dbReference type="Proteomes" id="UP000324611"/>
    </source>
</evidence>
<accession>A0A5B2VTQ4</accession>
<reference evidence="2 3" key="2">
    <citation type="submission" date="2019-09" db="EMBL/GenBank/DDBJ databases">
        <authorList>
            <person name="Jin C."/>
        </authorList>
    </citation>
    <scope>NUCLEOTIDE SEQUENCE [LARGE SCALE GENOMIC DNA]</scope>
    <source>
        <strain evidence="2 3">BN140078</strain>
    </source>
</reference>
<comment type="caution">
    <text evidence="2">The sequence shown here is derived from an EMBL/GenBank/DDBJ whole genome shotgun (WGS) entry which is preliminary data.</text>
</comment>
<dbReference type="Proteomes" id="UP000324611">
    <property type="component" value="Unassembled WGS sequence"/>
</dbReference>
<feature type="region of interest" description="Disordered" evidence="1">
    <location>
        <begin position="189"/>
        <end position="211"/>
    </location>
</feature>
<dbReference type="RefSeq" id="WP_149838038.1">
    <property type="nucleotide sequence ID" value="NZ_VUOC01000002.1"/>
</dbReference>
<dbReference type="EMBL" id="VUOC01000002">
    <property type="protein sequence ID" value="KAA2243163.1"/>
    <property type="molecule type" value="Genomic_DNA"/>
</dbReference>
<sequence length="211" mass="23250">MGKQRGPIFYEGTIDGRTYYKRDGKYYVRKKSSLSARRVKRTPAFRRTMEYAGWMAAASIIGSAVYWKLPEKERKRKRYQALTGEAMRLLRDGVDEATVQARLEAAHVRKEVACNVHIAPVACDAHSTPVATAELPASIGGQQRSEEKPVLSAGQRLASNQRKSGTIVVIPPPAGISRRPRVLRYKGKSAHVVTLQRGKKASGNPPVAVPA</sequence>
<dbReference type="AlphaFoldDB" id="A0A5B2VTQ4"/>
<reference evidence="2 3" key="1">
    <citation type="submission" date="2019-09" db="EMBL/GenBank/DDBJ databases">
        <title>Chitinophaga ginsengihumi sp. nov., isolated from soil of ginseng rhizosphere.</title>
        <authorList>
            <person name="Lee J."/>
        </authorList>
    </citation>
    <scope>NUCLEOTIDE SEQUENCE [LARGE SCALE GENOMIC DNA]</scope>
    <source>
        <strain evidence="2 3">BN140078</strain>
    </source>
</reference>
<evidence type="ECO:0000313" key="2">
    <source>
        <dbReference type="EMBL" id="KAA2243163.1"/>
    </source>
</evidence>
<keyword evidence="3" id="KW-1185">Reference proteome</keyword>